<comment type="caution">
    <text evidence="1">The sequence shown here is derived from an EMBL/GenBank/DDBJ whole genome shotgun (WGS) entry which is preliminary data.</text>
</comment>
<reference evidence="1 2" key="1">
    <citation type="submission" date="2014-04" db="EMBL/GenBank/DDBJ databases">
        <authorList>
            <person name="Bishop-Lilly K.A."/>
            <person name="Broomall S.M."/>
            <person name="Chain P.S."/>
            <person name="Chertkov O."/>
            <person name="Coyne S.R."/>
            <person name="Daligault H.E."/>
            <person name="Davenport K.W."/>
            <person name="Erkkila T."/>
            <person name="Frey K.G."/>
            <person name="Gibbons H.S."/>
            <person name="Gu W."/>
            <person name="Jaissle J."/>
            <person name="Johnson S.L."/>
            <person name="Koroleva G.I."/>
            <person name="Ladner J.T."/>
            <person name="Lo C.-C."/>
            <person name="Minogue T.D."/>
            <person name="Munk C."/>
            <person name="Palacios G.F."/>
            <person name="Redden C.L."/>
            <person name="Rosenzweig C.N."/>
            <person name="Scholz M.B."/>
            <person name="Teshima H."/>
            <person name="Xu Y."/>
        </authorList>
    </citation>
    <scope>NUCLEOTIDE SEQUENCE [LARGE SCALE GENOMIC DNA]</scope>
    <source>
        <strain evidence="1 2">8244</strain>
    </source>
</reference>
<evidence type="ECO:0000313" key="1">
    <source>
        <dbReference type="EMBL" id="KFN11523.1"/>
    </source>
</evidence>
<organism evidence="1 2">
    <name type="scientific">Paenibacillus macerans</name>
    <name type="common">Bacillus macerans</name>
    <dbReference type="NCBI Taxonomy" id="44252"/>
    <lineage>
        <taxon>Bacteria</taxon>
        <taxon>Bacillati</taxon>
        <taxon>Bacillota</taxon>
        <taxon>Bacilli</taxon>
        <taxon>Bacillales</taxon>
        <taxon>Paenibacillaceae</taxon>
        <taxon>Paenibacillus</taxon>
    </lineage>
</organism>
<protein>
    <submittedName>
        <fullName evidence="1">Uncharacterized protein</fullName>
    </submittedName>
</protein>
<dbReference type="EMBL" id="JMQA01000008">
    <property type="protein sequence ID" value="KFN11523.1"/>
    <property type="molecule type" value="Genomic_DNA"/>
</dbReference>
<accession>A0A090ZM97</accession>
<keyword evidence="2" id="KW-1185">Reference proteome</keyword>
<dbReference type="Proteomes" id="UP000029278">
    <property type="component" value="Unassembled WGS sequence"/>
</dbReference>
<evidence type="ECO:0000313" key="2">
    <source>
        <dbReference type="Proteomes" id="UP000029278"/>
    </source>
</evidence>
<proteinExistence type="predicted"/>
<dbReference type="HOGENOM" id="CLU_1292282_0_0_9"/>
<dbReference type="PATRIC" id="fig|44252.3.peg.602"/>
<gene>
    <name evidence="1" type="ORF">DJ90_3795</name>
</gene>
<name>A0A090ZM97_PAEMA</name>
<sequence length="202" mass="21999">MYRHLGMVTKTTSKKWNGIQAEIVLPSTANATVYGYIDWYLGLGEAAIESGISKKTGEGYQVFLGGVGLTYKSKAISLKDGQRVRLKLYQYAKNGVRYVDILVNDVVQHTSQFTSATNSAVGETDVVKMVHGVEDQGHCNYTQASFSNVQLRTGDGSTYTPWTSNVGFSFAKKELNGSDPGMLDTITVHSQLPLSTSLKAAR</sequence>
<dbReference type="AlphaFoldDB" id="A0A090ZM97"/>